<dbReference type="RefSeq" id="WP_189943441.1">
    <property type="nucleotide sequence ID" value="NZ_BMSX01000032.1"/>
</dbReference>
<sequence length="143" mass="15197">MRSSEQSETLGIGALAERFGLAPHVLRHWESVGLLAPERDAAGRRRYGAADVVRVAVVLRGKEAGLSLEAIRTLTAGSPGVRRAVLRREAETLRARIAAAQASLDLVECALGCAQEDLAACPHFRPVLGNRSGSKKRSVPPPA</sequence>
<evidence type="ECO:0000313" key="6">
    <source>
        <dbReference type="EMBL" id="GGR55674.1"/>
    </source>
</evidence>
<proteinExistence type="predicted"/>
<dbReference type="AlphaFoldDB" id="A0A918FMG5"/>
<evidence type="ECO:0000256" key="1">
    <source>
        <dbReference type="ARBA" id="ARBA00022491"/>
    </source>
</evidence>
<keyword evidence="3" id="KW-0238">DNA-binding</keyword>
<evidence type="ECO:0000256" key="2">
    <source>
        <dbReference type="ARBA" id="ARBA00023015"/>
    </source>
</evidence>
<comment type="caution">
    <text evidence="6">The sequence shown here is derived from an EMBL/GenBank/DDBJ whole genome shotgun (WGS) entry which is preliminary data.</text>
</comment>
<dbReference type="GO" id="GO:0003677">
    <property type="term" value="F:DNA binding"/>
    <property type="evidence" value="ECO:0007669"/>
    <property type="project" value="UniProtKB-KW"/>
</dbReference>
<dbReference type="GO" id="GO:0003700">
    <property type="term" value="F:DNA-binding transcription factor activity"/>
    <property type="evidence" value="ECO:0007669"/>
    <property type="project" value="InterPro"/>
</dbReference>
<organism evidence="6 7">
    <name type="scientific">Streptomyces aurantiogriseus</name>
    <dbReference type="NCBI Taxonomy" id="66870"/>
    <lineage>
        <taxon>Bacteria</taxon>
        <taxon>Bacillati</taxon>
        <taxon>Actinomycetota</taxon>
        <taxon>Actinomycetes</taxon>
        <taxon>Kitasatosporales</taxon>
        <taxon>Streptomycetaceae</taxon>
        <taxon>Streptomyces</taxon>
    </lineage>
</organism>
<dbReference type="InterPro" id="IPR000551">
    <property type="entry name" value="MerR-type_HTH_dom"/>
</dbReference>
<keyword evidence="7" id="KW-1185">Reference proteome</keyword>
<dbReference type="SUPFAM" id="SSF46955">
    <property type="entry name" value="Putative DNA-binding domain"/>
    <property type="match status" value="1"/>
</dbReference>
<evidence type="ECO:0000256" key="4">
    <source>
        <dbReference type="ARBA" id="ARBA00023163"/>
    </source>
</evidence>
<dbReference type="PANTHER" id="PTHR30204:SF69">
    <property type="entry name" value="MERR-FAMILY TRANSCRIPTIONAL REGULATOR"/>
    <property type="match status" value="1"/>
</dbReference>
<protein>
    <submittedName>
        <fullName evidence="6">MerR family transcriptional regulator</fullName>
    </submittedName>
</protein>
<dbReference type="Gene3D" id="1.10.1660.10">
    <property type="match status" value="1"/>
</dbReference>
<feature type="domain" description="HTH merR-type" evidence="5">
    <location>
        <begin position="9"/>
        <end position="77"/>
    </location>
</feature>
<accession>A0A918FMG5</accession>
<dbReference type="PROSITE" id="PS50937">
    <property type="entry name" value="HTH_MERR_2"/>
    <property type="match status" value="1"/>
</dbReference>
<evidence type="ECO:0000256" key="3">
    <source>
        <dbReference type="ARBA" id="ARBA00023125"/>
    </source>
</evidence>
<name>A0A918FMG5_9ACTN</name>
<reference evidence="6" key="2">
    <citation type="submission" date="2020-09" db="EMBL/GenBank/DDBJ databases">
        <authorList>
            <person name="Sun Q."/>
            <person name="Ohkuma M."/>
        </authorList>
    </citation>
    <scope>NUCLEOTIDE SEQUENCE</scope>
    <source>
        <strain evidence="6">JCM 4346</strain>
    </source>
</reference>
<dbReference type="InterPro" id="IPR009061">
    <property type="entry name" value="DNA-bd_dom_put_sf"/>
</dbReference>
<evidence type="ECO:0000259" key="5">
    <source>
        <dbReference type="PROSITE" id="PS50937"/>
    </source>
</evidence>
<dbReference type="Pfam" id="PF13411">
    <property type="entry name" value="MerR_1"/>
    <property type="match status" value="1"/>
</dbReference>
<keyword evidence="1" id="KW-0678">Repressor</keyword>
<dbReference type="InterPro" id="IPR047057">
    <property type="entry name" value="MerR_fam"/>
</dbReference>
<dbReference type="CDD" id="cd00592">
    <property type="entry name" value="HTH_MerR-like"/>
    <property type="match status" value="1"/>
</dbReference>
<dbReference type="SMART" id="SM00422">
    <property type="entry name" value="HTH_MERR"/>
    <property type="match status" value="1"/>
</dbReference>
<dbReference type="EMBL" id="BMSX01000032">
    <property type="protein sequence ID" value="GGR55674.1"/>
    <property type="molecule type" value="Genomic_DNA"/>
</dbReference>
<reference evidence="6" key="1">
    <citation type="journal article" date="2014" name="Int. J. Syst. Evol. Microbiol.">
        <title>Complete genome sequence of Corynebacterium casei LMG S-19264T (=DSM 44701T), isolated from a smear-ripened cheese.</title>
        <authorList>
            <consortium name="US DOE Joint Genome Institute (JGI-PGF)"/>
            <person name="Walter F."/>
            <person name="Albersmeier A."/>
            <person name="Kalinowski J."/>
            <person name="Ruckert C."/>
        </authorList>
    </citation>
    <scope>NUCLEOTIDE SEQUENCE</scope>
    <source>
        <strain evidence="6">JCM 4346</strain>
    </source>
</reference>
<evidence type="ECO:0000313" key="7">
    <source>
        <dbReference type="Proteomes" id="UP000658320"/>
    </source>
</evidence>
<dbReference type="PRINTS" id="PR00040">
    <property type="entry name" value="HTHMERR"/>
</dbReference>
<dbReference type="Proteomes" id="UP000658320">
    <property type="component" value="Unassembled WGS sequence"/>
</dbReference>
<dbReference type="PANTHER" id="PTHR30204">
    <property type="entry name" value="REDOX-CYCLING DRUG-SENSING TRANSCRIPTIONAL ACTIVATOR SOXR"/>
    <property type="match status" value="1"/>
</dbReference>
<gene>
    <name evidence="6" type="ORF">GCM10010251_85660</name>
</gene>
<keyword evidence="4" id="KW-0804">Transcription</keyword>
<keyword evidence="2" id="KW-0805">Transcription regulation</keyword>